<accession>A0A8J6C0I2</accession>
<protein>
    <submittedName>
        <fullName evidence="1">Uncharacterized protein</fullName>
    </submittedName>
</protein>
<dbReference type="AlphaFoldDB" id="A0A8J6C0I2"/>
<evidence type="ECO:0000313" key="2">
    <source>
        <dbReference type="Proteomes" id="UP000717585"/>
    </source>
</evidence>
<dbReference type="Proteomes" id="UP000717585">
    <property type="component" value="Unassembled WGS sequence"/>
</dbReference>
<sequence>MCGLFCTSSPKKMEKETNKHNLVAIRLMAISLTAQIPGDVPSLLSRAYELEYGGSIPANVPLDMSRASIADILIILEHMRLRKPRAMNLIDRARAILTDGPPMSMNIELSEGKKLPVAFHTLLQGTIWAVLMRAGADPDLAPRAEASGKNGKGAPLESSCMWFLCRKTRFTHTRGEVDGLTRARPVSGSPDQVVLFRGYLGRLFTKGYTGTGLLGHRAPERTTAVFRPVNLPPLLDLHVSDNAAIAVTSLGLYGWGDAAAALGFGGNNPAPTRLTFPACPELQAFEAGLDAGFKYQLASRIAMTASSDQCAILTPVGLAVADVTAPADDAGFRMAVLPGEYKPDDVAVGRGVLLAASGSRSFITGDNGCGRLGLGHTRPVAGFERLPFTVDRLVAAGSTWLLLLSGTELLFAGQVNRLVSEHLPDIRTGDVLSEATPLSLPGALAAVGGTADALVLVWADSTSTVTTMGQTYAVHAEVTAAYVLRLPICTAFLRTQDGWVGVGGNLNAVLSGAGRLTVDEAVPVPASRVRGSAVDLVAVGR</sequence>
<keyword evidence="2" id="KW-1185">Reference proteome</keyword>
<gene>
    <name evidence="1" type="ORF">J8273_1623</name>
</gene>
<name>A0A8J6C0I2_9EUKA</name>
<dbReference type="SUPFAM" id="SSF50985">
    <property type="entry name" value="RCC1/BLIP-II"/>
    <property type="match status" value="1"/>
</dbReference>
<dbReference type="InterPro" id="IPR009091">
    <property type="entry name" value="RCC1/BLIP-II"/>
</dbReference>
<dbReference type="EMBL" id="JAHDYR010000005">
    <property type="protein sequence ID" value="KAG9396606.1"/>
    <property type="molecule type" value="Genomic_DNA"/>
</dbReference>
<dbReference type="Gene3D" id="2.130.10.30">
    <property type="entry name" value="Regulator of chromosome condensation 1/beta-lactamase-inhibitor protein II"/>
    <property type="match status" value="1"/>
</dbReference>
<organism evidence="1 2">
    <name type="scientific">Carpediemonas membranifera</name>
    <dbReference type="NCBI Taxonomy" id="201153"/>
    <lineage>
        <taxon>Eukaryota</taxon>
        <taxon>Metamonada</taxon>
        <taxon>Carpediemonas-like organisms</taxon>
        <taxon>Carpediemonas</taxon>
    </lineage>
</organism>
<reference evidence="1" key="1">
    <citation type="submission" date="2021-05" db="EMBL/GenBank/DDBJ databases">
        <title>A free-living protist that lacks canonical eukaryotic 1 DNA replication and segregation systems.</title>
        <authorList>
            <person name="Salas-Leiva D.E."/>
            <person name="Tromer E.C."/>
            <person name="Curtis B.A."/>
            <person name="Jerlstrom-Hultqvist J."/>
            <person name="Kolisko M."/>
            <person name="Yi Z."/>
            <person name="Salas-Leiva J.S."/>
            <person name="Gallot-Lavallee L."/>
            <person name="Kops G.J.P.L."/>
            <person name="Archibald J.M."/>
            <person name="Simpson A.G.B."/>
            <person name="Roger A.J."/>
        </authorList>
    </citation>
    <scope>NUCLEOTIDE SEQUENCE</scope>
    <source>
        <strain evidence="1">BICM</strain>
    </source>
</reference>
<proteinExistence type="predicted"/>
<comment type="caution">
    <text evidence="1">The sequence shown here is derived from an EMBL/GenBank/DDBJ whole genome shotgun (WGS) entry which is preliminary data.</text>
</comment>
<evidence type="ECO:0000313" key="1">
    <source>
        <dbReference type="EMBL" id="KAG9396606.1"/>
    </source>
</evidence>